<evidence type="ECO:0000256" key="23">
    <source>
        <dbReference type="ARBA" id="ARBA00072331"/>
    </source>
</evidence>
<dbReference type="GO" id="GO:0030170">
    <property type="term" value="F:pyridoxal phosphate binding"/>
    <property type="evidence" value="ECO:0007669"/>
    <property type="project" value="InterPro"/>
</dbReference>
<dbReference type="Gene3D" id="3.40.640.10">
    <property type="entry name" value="Type I PLP-dependent aspartate aminotransferase-like (Major domain)"/>
    <property type="match status" value="1"/>
</dbReference>
<comment type="caution">
    <text evidence="27">The sequence shown here is derived from an EMBL/GenBank/DDBJ whole genome shotgun (WGS) entry which is preliminary data.</text>
</comment>
<dbReference type="InterPro" id="IPR000277">
    <property type="entry name" value="Cys/Met-Metab_PyrdxlP-dep_enz"/>
</dbReference>
<evidence type="ECO:0000259" key="25">
    <source>
        <dbReference type="Pfam" id="PF00288"/>
    </source>
</evidence>
<dbReference type="SUPFAM" id="SSF53383">
    <property type="entry name" value="PLP-dependent transferases"/>
    <property type="match status" value="1"/>
</dbReference>
<feature type="domain" description="GHMP kinase N-terminal" evidence="25">
    <location>
        <begin position="605"/>
        <end position="648"/>
    </location>
</feature>
<dbReference type="InParanoid" id="G4TJ05"/>
<evidence type="ECO:0000256" key="16">
    <source>
        <dbReference type="ARBA" id="ARBA00023239"/>
    </source>
</evidence>
<evidence type="ECO:0000256" key="21">
    <source>
        <dbReference type="ARBA" id="ARBA00047517"/>
    </source>
</evidence>
<keyword evidence="7" id="KW-0444">Lipid biosynthesis</keyword>
<dbReference type="InterPro" id="IPR006205">
    <property type="entry name" value="Mev_gal_kin"/>
</dbReference>
<gene>
    <name evidence="27" type="ORF">PIIN_05237</name>
</gene>
<keyword evidence="13" id="KW-0663">Pyridoxal phosphate</keyword>
<dbReference type="InterPro" id="IPR036554">
    <property type="entry name" value="GHMP_kinase_C_sf"/>
</dbReference>
<comment type="catalytic activity">
    <reaction evidence="17">
        <text>(R)-mevalonate + ATP = (R)-5-phosphomevalonate + ADP + H(+)</text>
        <dbReference type="Rhea" id="RHEA:17065"/>
        <dbReference type="ChEBI" id="CHEBI:15378"/>
        <dbReference type="ChEBI" id="CHEBI:30616"/>
        <dbReference type="ChEBI" id="CHEBI:36464"/>
        <dbReference type="ChEBI" id="CHEBI:58146"/>
        <dbReference type="ChEBI" id="CHEBI:456216"/>
        <dbReference type="EC" id="2.7.1.36"/>
    </reaction>
    <physiologicalReaction direction="left-to-right" evidence="17">
        <dbReference type="Rhea" id="RHEA:17066"/>
    </physiologicalReaction>
</comment>
<dbReference type="PROSITE" id="PS00868">
    <property type="entry name" value="CYS_MET_METAB_PP"/>
    <property type="match status" value="1"/>
</dbReference>
<evidence type="ECO:0000313" key="27">
    <source>
        <dbReference type="EMBL" id="CCA71298.1"/>
    </source>
</evidence>
<dbReference type="Pfam" id="PF08544">
    <property type="entry name" value="GHMP_kinases_C"/>
    <property type="match status" value="1"/>
</dbReference>
<dbReference type="eggNOG" id="KOG1511">
    <property type="taxonomic scope" value="Eukaryota"/>
</dbReference>
<dbReference type="EC" id="4.4.1.13" evidence="6"/>
<feature type="domain" description="GHMP kinase C-terminal" evidence="26">
    <location>
        <begin position="796"/>
        <end position="851"/>
    </location>
</feature>
<keyword evidence="9" id="KW-0808">Transferase</keyword>
<dbReference type="PRINTS" id="PR00959">
    <property type="entry name" value="MEVGALKINASE"/>
</dbReference>
<dbReference type="OrthoDB" id="2545919at2759"/>
<dbReference type="SUPFAM" id="SSF55060">
    <property type="entry name" value="GHMP Kinase, C-terminal domain"/>
    <property type="match status" value="1"/>
</dbReference>
<dbReference type="Pfam" id="PF01053">
    <property type="entry name" value="Cys_Met_Meta_PP"/>
    <property type="match status" value="1"/>
</dbReference>
<dbReference type="InterPro" id="IPR054542">
    <property type="entry name" value="Cys_met_metab_PP"/>
</dbReference>
<evidence type="ECO:0000256" key="4">
    <source>
        <dbReference type="ARBA" id="ARBA00009077"/>
    </source>
</evidence>
<dbReference type="GO" id="GO:0005737">
    <property type="term" value="C:cytoplasm"/>
    <property type="evidence" value="ECO:0007669"/>
    <property type="project" value="UniProtKB-SubCell"/>
</dbReference>
<dbReference type="InterPro" id="IPR020568">
    <property type="entry name" value="Ribosomal_Su5_D2-typ_SF"/>
</dbReference>
<evidence type="ECO:0000313" key="28">
    <source>
        <dbReference type="Proteomes" id="UP000007148"/>
    </source>
</evidence>
<keyword evidence="12" id="KW-0067">ATP-binding</keyword>
<dbReference type="UniPathway" id="UPA00057">
    <property type="reaction ID" value="UER00098"/>
</dbReference>
<comment type="catalytic activity">
    <reaction evidence="22">
        <text>an S-substituted L-cysteine + H2O = a thiol + pyruvate + NH4(+)</text>
        <dbReference type="Rhea" id="RHEA:18121"/>
        <dbReference type="ChEBI" id="CHEBI:15361"/>
        <dbReference type="ChEBI" id="CHEBI:15377"/>
        <dbReference type="ChEBI" id="CHEBI:28938"/>
        <dbReference type="ChEBI" id="CHEBI:29256"/>
        <dbReference type="ChEBI" id="CHEBI:58717"/>
        <dbReference type="EC" id="4.4.1.13"/>
    </reaction>
</comment>
<dbReference type="OMA" id="QPYRFST"/>
<keyword evidence="15" id="KW-0486">Methionine biosynthesis</keyword>
<comment type="pathway">
    <text evidence="19">Amino-acid biosynthesis; L-methionine biosynthesis via de novo pathway; L-homocysteine from L-cystathionine: step 1/1.</text>
</comment>
<protein>
    <recommendedName>
        <fullName evidence="23">Cystathionine beta-lyase</fullName>
        <ecNumber evidence="5">2.7.1.36</ecNumber>
        <ecNumber evidence="6">4.4.1.13</ecNumber>
    </recommendedName>
    <alternativeName>
        <fullName evidence="20">Cysteine-S-conjugate beta-lyase</fullName>
    </alternativeName>
</protein>
<keyword evidence="8" id="KW-0028">Amino-acid biosynthesis</keyword>
<dbReference type="SUPFAM" id="SSF54211">
    <property type="entry name" value="Ribosomal protein S5 domain 2-like"/>
    <property type="match status" value="1"/>
</dbReference>
<reference evidence="27 28" key="1">
    <citation type="journal article" date="2011" name="PLoS Pathog.">
        <title>Endophytic Life Strategies Decoded by Genome and Transcriptome Analyses of the Mutualistic Root Symbiont Piriformospora indica.</title>
        <authorList>
            <person name="Zuccaro A."/>
            <person name="Lahrmann U."/>
            <person name="Guldener U."/>
            <person name="Langen G."/>
            <person name="Pfiffi S."/>
            <person name="Biedenkopf D."/>
            <person name="Wong P."/>
            <person name="Samans B."/>
            <person name="Grimm C."/>
            <person name="Basiewicz M."/>
            <person name="Murat C."/>
            <person name="Martin F."/>
            <person name="Kogel K.H."/>
        </authorList>
    </citation>
    <scope>NUCLEOTIDE SEQUENCE [LARGE SCALE GENOMIC DNA]</scope>
    <source>
        <strain evidence="27 28">DSM 11827</strain>
    </source>
</reference>
<dbReference type="GO" id="GO:0047804">
    <property type="term" value="F:cysteine-S-conjugate beta-lyase activity"/>
    <property type="evidence" value="ECO:0007669"/>
    <property type="project" value="UniProtKB-EC"/>
</dbReference>
<feature type="region of interest" description="Disordered" evidence="24">
    <location>
        <begin position="32"/>
        <end position="59"/>
    </location>
</feature>
<dbReference type="CDD" id="cd00614">
    <property type="entry name" value="CGS_like"/>
    <property type="match status" value="1"/>
</dbReference>
<dbReference type="STRING" id="1109443.G4TJ05"/>
<proteinExistence type="inferred from homology"/>
<dbReference type="Proteomes" id="UP000007148">
    <property type="component" value="Unassembled WGS sequence"/>
</dbReference>
<dbReference type="InterPro" id="IPR015422">
    <property type="entry name" value="PyrdxlP-dep_Trfase_small"/>
</dbReference>
<comment type="pathway">
    <text evidence="18">Isoprenoid biosynthesis; isopentenyl diphosphate biosynthesis via mevalonate pathway; isopentenyl diphosphate from (R)-mevalonate: step 1/3.</text>
</comment>
<evidence type="ECO:0000256" key="20">
    <source>
        <dbReference type="ARBA" id="ARBA00047213"/>
    </source>
</evidence>
<dbReference type="GO" id="GO:0071266">
    <property type="term" value="P:'de novo' L-methionine biosynthetic process"/>
    <property type="evidence" value="ECO:0007669"/>
    <property type="project" value="InterPro"/>
</dbReference>
<dbReference type="GO" id="GO:0005524">
    <property type="term" value="F:ATP binding"/>
    <property type="evidence" value="ECO:0007669"/>
    <property type="project" value="UniProtKB-KW"/>
</dbReference>
<dbReference type="Gene3D" id="3.90.1150.10">
    <property type="entry name" value="Aspartate Aminotransferase, domain 1"/>
    <property type="match status" value="1"/>
</dbReference>
<evidence type="ECO:0000256" key="11">
    <source>
        <dbReference type="ARBA" id="ARBA00022777"/>
    </source>
</evidence>
<comment type="cofactor">
    <cofactor evidence="1">
        <name>pyridoxal 5'-phosphate</name>
        <dbReference type="ChEBI" id="CHEBI:597326"/>
    </cofactor>
</comment>
<evidence type="ECO:0000256" key="18">
    <source>
        <dbReference type="ARBA" id="ARBA00029438"/>
    </source>
</evidence>
<dbReference type="EC" id="2.7.1.36" evidence="5"/>
<dbReference type="GO" id="GO:0019346">
    <property type="term" value="P:transsulfuration"/>
    <property type="evidence" value="ECO:0007669"/>
    <property type="project" value="InterPro"/>
</dbReference>
<comment type="subcellular location">
    <subcellularLocation>
        <location evidence="2">Cytoplasm</location>
    </subcellularLocation>
</comment>
<sequence length="923" mass="100320">MPSELVAFQNPFLTPPMSAIFRKNAPDALGLSGGAYPSPSSLPPLSLPDSPASNRPRRRPYHFSTQCATVDNPDEKDQYGSSSVPIYQTATFKGLDGKFDYTRSGNPTRSHLQHHLAKIYSAQHAFTVSSGMAALDVITRLLKAGDEVIAGDDLYGGTNRLLTYLKEHNGVTVHHVDTTNPDLIVPLVQPGKTAMVLLESPTNPLLKIADLELICNYVHRIAPDALVVVDNTMMSPYLQRPLELGADIVYDSGTKYLSGHHDLMAGVVCCNRGDIGKQIGFIINAVGNALSPFDSFLLLRGIKTLAIRMDRQQRSAMAVATFLDTHGFKVHYPGLQNHPGKGIHDRLANGPGAVLSFVTGDKALSERIVGATRLWGISVSFGAVNSLISMPCAMSHASIDPAVRAARGLPEDLIRLCVGIEDPQDLIDDLENAIMEAGVTLPSIMPSIVEPFSPIRGEPWAPPPLIFAPQPVLEERRKPTHPHWFISAPGKVILFGEHAVVHGVTAIGASVDLRCYALASHREDGYISLHLPDLNDWYHEWLIDELPWDSVTPTRIGEDHGPTLDPRLMDAINNRALPKSVNEERFARAKAAVTAFLYIYMILRPDTKAKPSFRFTTRSTLPIGAGLGSSASYSACVAAVNLIFAKRTTLTEPVRRRLNSEATISYTIKHDGRRAIPTEVADEVNKWAFVAEKVMHGNPSGVDNTVSVHGGAIAYKRAVNGSKGGMDGLHGFRSVKFLLTDSQVPRDTKKLVANVATRLKDDPNRGADVLDAIQAISIEGFRALSDPEIPRETLLAGLSKLIKQNHAFLKELGASHISLEEICELTDEFGLCTKLTGAGGGGCAVTLIPDDFYDDSLRILMDKLVEAGYQPYLTTVGGSGLGVYPVTGDPTPEEKEQLHRDFVGQPRMGLAKWAEEQGGWLYV</sequence>
<dbReference type="Gene3D" id="3.30.230.10">
    <property type="match status" value="1"/>
</dbReference>
<dbReference type="GO" id="GO:0019287">
    <property type="term" value="P:isopentenyl diphosphate biosynthetic process, mevalonate pathway"/>
    <property type="evidence" value="ECO:0007669"/>
    <property type="project" value="UniProtKB-UniPathway"/>
</dbReference>
<evidence type="ECO:0000256" key="1">
    <source>
        <dbReference type="ARBA" id="ARBA00001933"/>
    </source>
</evidence>
<evidence type="ECO:0000256" key="8">
    <source>
        <dbReference type="ARBA" id="ARBA00022605"/>
    </source>
</evidence>
<dbReference type="InterPro" id="IPR006204">
    <property type="entry name" value="GHMP_kinase_N_dom"/>
</dbReference>
<evidence type="ECO:0000256" key="17">
    <source>
        <dbReference type="ARBA" id="ARBA00029310"/>
    </source>
</evidence>
<comment type="catalytic activity">
    <reaction evidence="21">
        <text>L,L-cystathionine + H2O = L-homocysteine + pyruvate + NH4(+)</text>
        <dbReference type="Rhea" id="RHEA:13965"/>
        <dbReference type="ChEBI" id="CHEBI:15361"/>
        <dbReference type="ChEBI" id="CHEBI:15377"/>
        <dbReference type="ChEBI" id="CHEBI:28938"/>
        <dbReference type="ChEBI" id="CHEBI:58161"/>
        <dbReference type="ChEBI" id="CHEBI:58199"/>
    </reaction>
</comment>
<evidence type="ECO:0000256" key="6">
    <source>
        <dbReference type="ARBA" id="ARBA00012224"/>
    </source>
</evidence>
<accession>G4TJ05</accession>
<dbReference type="PANTHER" id="PTHR11808:SF50">
    <property type="entry name" value="CYSTATHIONINE BETA-LYASE"/>
    <property type="match status" value="1"/>
</dbReference>
<evidence type="ECO:0000256" key="15">
    <source>
        <dbReference type="ARBA" id="ARBA00023167"/>
    </source>
</evidence>
<dbReference type="HOGENOM" id="CLU_009484_2_0_1"/>
<keyword evidence="16 27" id="KW-0456">Lyase</keyword>
<dbReference type="FunFam" id="3.90.1150.10:FF:000013">
    <property type="entry name" value="Cystathionine beta-lyase"/>
    <property type="match status" value="1"/>
</dbReference>
<keyword evidence="11" id="KW-0418">Kinase</keyword>
<dbReference type="GO" id="GO:0004496">
    <property type="term" value="F:mevalonate kinase activity"/>
    <property type="evidence" value="ECO:0007669"/>
    <property type="project" value="UniProtKB-EC"/>
</dbReference>
<dbReference type="PROSITE" id="PS00627">
    <property type="entry name" value="GHMP_KINASES_ATP"/>
    <property type="match status" value="1"/>
</dbReference>
<evidence type="ECO:0000256" key="5">
    <source>
        <dbReference type="ARBA" id="ARBA00012103"/>
    </source>
</evidence>
<evidence type="ECO:0000256" key="2">
    <source>
        <dbReference type="ARBA" id="ARBA00004496"/>
    </source>
</evidence>
<dbReference type="InterPro" id="IPR015424">
    <property type="entry name" value="PyrdxlP-dep_Trfase"/>
</dbReference>
<evidence type="ECO:0000256" key="7">
    <source>
        <dbReference type="ARBA" id="ARBA00022516"/>
    </source>
</evidence>
<evidence type="ECO:0000256" key="12">
    <source>
        <dbReference type="ARBA" id="ARBA00022840"/>
    </source>
</evidence>
<dbReference type="Pfam" id="PF00288">
    <property type="entry name" value="GHMP_kinases_N"/>
    <property type="match status" value="1"/>
</dbReference>
<comment type="similarity">
    <text evidence="3">Belongs to the GHMP kinase family. Mevalonate kinase subfamily.</text>
</comment>
<dbReference type="AlphaFoldDB" id="G4TJ05"/>
<organism evidence="27 28">
    <name type="scientific">Serendipita indica (strain DSM 11827)</name>
    <name type="common">Root endophyte fungus</name>
    <name type="synonym">Piriformospora indica</name>
    <dbReference type="NCBI Taxonomy" id="1109443"/>
    <lineage>
        <taxon>Eukaryota</taxon>
        <taxon>Fungi</taxon>
        <taxon>Dikarya</taxon>
        <taxon>Basidiomycota</taxon>
        <taxon>Agaricomycotina</taxon>
        <taxon>Agaricomycetes</taxon>
        <taxon>Sebacinales</taxon>
        <taxon>Serendipitaceae</taxon>
        <taxon>Serendipita</taxon>
    </lineage>
</organism>
<keyword evidence="28" id="KW-1185">Reference proteome</keyword>
<name>G4TJ05_SERID</name>
<evidence type="ECO:0000256" key="14">
    <source>
        <dbReference type="ARBA" id="ARBA00023098"/>
    </source>
</evidence>
<dbReference type="InterPro" id="IPR013750">
    <property type="entry name" value="GHMP_kinase_C_dom"/>
</dbReference>
<evidence type="ECO:0000256" key="9">
    <source>
        <dbReference type="ARBA" id="ARBA00022679"/>
    </source>
</evidence>
<dbReference type="EMBL" id="CAFZ01000114">
    <property type="protein sequence ID" value="CCA71298.1"/>
    <property type="molecule type" value="Genomic_DNA"/>
</dbReference>
<evidence type="ECO:0000256" key="19">
    <source>
        <dbReference type="ARBA" id="ARBA00046315"/>
    </source>
</evidence>
<comment type="similarity">
    <text evidence="4">Belongs to the trans-sulfuration enzymes family.</text>
</comment>
<dbReference type="Gene3D" id="3.30.70.890">
    <property type="entry name" value="GHMP kinase, C-terminal domain"/>
    <property type="match status" value="1"/>
</dbReference>
<dbReference type="InterPro" id="IPR006238">
    <property type="entry name" value="Cys_b_lyase_euk"/>
</dbReference>
<dbReference type="NCBIfam" id="TIGR01329">
    <property type="entry name" value="cysta_beta_ly_E"/>
    <property type="match status" value="1"/>
</dbReference>
<evidence type="ECO:0000256" key="10">
    <source>
        <dbReference type="ARBA" id="ARBA00022741"/>
    </source>
</evidence>
<dbReference type="InterPro" id="IPR006203">
    <property type="entry name" value="GHMP_knse_ATP-bd_CS"/>
</dbReference>
<evidence type="ECO:0000256" key="13">
    <source>
        <dbReference type="ARBA" id="ARBA00022898"/>
    </source>
</evidence>
<keyword evidence="10" id="KW-0547">Nucleotide-binding</keyword>
<evidence type="ECO:0000256" key="3">
    <source>
        <dbReference type="ARBA" id="ARBA00006495"/>
    </source>
</evidence>
<keyword evidence="14" id="KW-0443">Lipid metabolism</keyword>
<evidence type="ECO:0000256" key="22">
    <source>
        <dbReference type="ARBA" id="ARBA00047625"/>
    </source>
</evidence>
<dbReference type="FunFam" id="3.40.640.10:FF:000009">
    <property type="entry name" value="Cystathionine gamma-synthase homolog"/>
    <property type="match status" value="1"/>
</dbReference>
<dbReference type="eggNOG" id="KOG0053">
    <property type="taxonomic scope" value="Eukaryota"/>
</dbReference>
<dbReference type="InterPro" id="IPR015421">
    <property type="entry name" value="PyrdxlP-dep_Trfase_major"/>
</dbReference>
<dbReference type="InterPro" id="IPR014721">
    <property type="entry name" value="Ribsml_uS5_D2-typ_fold_subgr"/>
</dbReference>
<evidence type="ECO:0000259" key="26">
    <source>
        <dbReference type="Pfam" id="PF08544"/>
    </source>
</evidence>
<dbReference type="PANTHER" id="PTHR11808">
    <property type="entry name" value="TRANS-SULFURATION ENZYME FAMILY MEMBER"/>
    <property type="match status" value="1"/>
</dbReference>
<evidence type="ECO:0000256" key="24">
    <source>
        <dbReference type="SAM" id="MobiDB-lite"/>
    </source>
</evidence>
<dbReference type="NCBIfam" id="TIGR00549">
    <property type="entry name" value="mevalon_kin"/>
    <property type="match status" value="1"/>
</dbReference>